<dbReference type="Proteomes" id="UP001165960">
    <property type="component" value="Unassembled WGS sequence"/>
</dbReference>
<keyword evidence="2" id="KW-1185">Reference proteome</keyword>
<gene>
    <name evidence="1" type="ORF">DSO57_1000373</name>
</gene>
<protein>
    <submittedName>
        <fullName evidence="1">Uncharacterized protein</fullName>
    </submittedName>
</protein>
<dbReference type="EMBL" id="QTSX02002841">
    <property type="protein sequence ID" value="KAJ9075093.1"/>
    <property type="molecule type" value="Genomic_DNA"/>
</dbReference>
<reference evidence="1" key="1">
    <citation type="submission" date="2022-04" db="EMBL/GenBank/DDBJ databases">
        <title>Genome of the entomopathogenic fungus Entomophthora muscae.</title>
        <authorList>
            <person name="Elya C."/>
            <person name="Lovett B.R."/>
            <person name="Lee E."/>
            <person name="Macias A.M."/>
            <person name="Hajek A.E."/>
            <person name="De Bivort B.L."/>
            <person name="Kasson M.T."/>
            <person name="De Fine Licht H.H."/>
            <person name="Stajich J.E."/>
        </authorList>
    </citation>
    <scope>NUCLEOTIDE SEQUENCE</scope>
    <source>
        <strain evidence="1">Berkeley</strain>
    </source>
</reference>
<name>A0ACC2TKL2_9FUNG</name>
<sequence length="89" mass="9558">MEPGMKPEQNPLQTASSKDWELGSPQLIDKSPFKKFNANPPGPESLTTPQGFASKLPVQEASSFPKSPVRAQIALDSQLASLELSKHAA</sequence>
<accession>A0ACC2TKL2</accession>
<evidence type="ECO:0000313" key="1">
    <source>
        <dbReference type="EMBL" id="KAJ9075093.1"/>
    </source>
</evidence>
<evidence type="ECO:0000313" key="2">
    <source>
        <dbReference type="Proteomes" id="UP001165960"/>
    </source>
</evidence>
<comment type="caution">
    <text evidence="1">The sequence shown here is derived from an EMBL/GenBank/DDBJ whole genome shotgun (WGS) entry which is preliminary data.</text>
</comment>
<proteinExistence type="predicted"/>
<organism evidence="1 2">
    <name type="scientific">Entomophthora muscae</name>
    <dbReference type="NCBI Taxonomy" id="34485"/>
    <lineage>
        <taxon>Eukaryota</taxon>
        <taxon>Fungi</taxon>
        <taxon>Fungi incertae sedis</taxon>
        <taxon>Zoopagomycota</taxon>
        <taxon>Entomophthoromycotina</taxon>
        <taxon>Entomophthoromycetes</taxon>
        <taxon>Entomophthorales</taxon>
        <taxon>Entomophthoraceae</taxon>
        <taxon>Entomophthora</taxon>
    </lineage>
</organism>